<accession>A0AAC9LCD9</accession>
<sequence length="115" mass="12698">MAAEAGVMTVSASDQGDGPILITEAAPSHEAEHARRRRKYSIMMSVRLACVIAAALTYQIWWLALGFLLLSIPLPWMAVLIANDAPPRKREDVNRFRRTAREVEGTSHPVIDSAD</sequence>
<gene>
    <name evidence="2" type="ORF">UA74_08365</name>
</gene>
<dbReference type="KEGG" id="acad:UA74_08365"/>
<dbReference type="AlphaFoldDB" id="A0AAC9LCD9"/>
<keyword evidence="3" id="KW-1185">Reference proteome</keyword>
<evidence type="ECO:0000313" key="2">
    <source>
        <dbReference type="EMBL" id="APU13739.1"/>
    </source>
</evidence>
<dbReference type="Pfam" id="PF11298">
    <property type="entry name" value="DUF3099"/>
    <property type="match status" value="1"/>
</dbReference>
<evidence type="ECO:0000313" key="3">
    <source>
        <dbReference type="Proteomes" id="UP000185511"/>
    </source>
</evidence>
<dbReference type="Proteomes" id="UP000185511">
    <property type="component" value="Chromosome"/>
</dbReference>
<name>A0AAC9LCD9_9PSEU</name>
<organism evidence="2 3">
    <name type="scientific">Actinoalloteichus fjordicus</name>
    <dbReference type="NCBI Taxonomy" id="1612552"/>
    <lineage>
        <taxon>Bacteria</taxon>
        <taxon>Bacillati</taxon>
        <taxon>Actinomycetota</taxon>
        <taxon>Actinomycetes</taxon>
        <taxon>Pseudonocardiales</taxon>
        <taxon>Pseudonocardiaceae</taxon>
        <taxon>Actinoalloteichus</taxon>
    </lineage>
</organism>
<feature type="compositionally biased region" description="Basic and acidic residues" evidence="1">
    <location>
        <begin position="90"/>
        <end position="105"/>
    </location>
</feature>
<proteinExistence type="predicted"/>
<feature type="region of interest" description="Disordered" evidence="1">
    <location>
        <begin position="90"/>
        <end position="115"/>
    </location>
</feature>
<protein>
    <submittedName>
        <fullName evidence="2">DUF3099 family protein</fullName>
    </submittedName>
</protein>
<dbReference type="EMBL" id="CP016076">
    <property type="protein sequence ID" value="APU13739.1"/>
    <property type="molecule type" value="Genomic_DNA"/>
</dbReference>
<dbReference type="InterPro" id="IPR021449">
    <property type="entry name" value="DUF3099"/>
</dbReference>
<reference evidence="3" key="1">
    <citation type="submission" date="2016-06" db="EMBL/GenBank/DDBJ databases">
        <title>Complete genome sequence of Actinoalloteichus fjordicus DSM 46855 (=ADI127-17), type strain of the new species Actinoalloteichus fjordicus.</title>
        <authorList>
            <person name="Ruckert C."/>
            <person name="Nouioui I."/>
            <person name="Willmese J."/>
            <person name="van Wezel G."/>
            <person name="Klenk H.-P."/>
            <person name="Kalinowski J."/>
            <person name="Zotchev S.B."/>
        </authorList>
    </citation>
    <scope>NUCLEOTIDE SEQUENCE [LARGE SCALE GENOMIC DNA]</scope>
    <source>
        <strain evidence="3">ADI127-7</strain>
    </source>
</reference>
<evidence type="ECO:0000256" key="1">
    <source>
        <dbReference type="SAM" id="MobiDB-lite"/>
    </source>
</evidence>